<dbReference type="SMART" id="SM01265">
    <property type="entry name" value="Mab-21"/>
    <property type="match status" value="1"/>
</dbReference>
<dbReference type="OrthoDB" id="6148658at2759"/>
<evidence type="ECO:0000256" key="4">
    <source>
        <dbReference type="ARBA" id="ARBA00022695"/>
    </source>
</evidence>
<dbReference type="InterPro" id="IPR024810">
    <property type="entry name" value="MAB21L/cGLR"/>
</dbReference>
<reference evidence="9" key="2">
    <citation type="submission" date="2020-11" db="EMBL/GenBank/DDBJ databases">
        <authorList>
            <person name="McCartney M.A."/>
            <person name="Auch B."/>
            <person name="Kono T."/>
            <person name="Mallez S."/>
            <person name="Becker A."/>
            <person name="Gohl D.M."/>
            <person name="Silverstein K.A.T."/>
            <person name="Koren S."/>
            <person name="Bechman K.B."/>
            <person name="Herman A."/>
            <person name="Abrahante J.E."/>
            <person name="Garbe J."/>
        </authorList>
    </citation>
    <scope>NUCLEOTIDE SEQUENCE</scope>
    <source>
        <strain evidence="9">Duluth1</strain>
        <tissue evidence="9">Whole animal</tissue>
    </source>
</reference>
<dbReference type="PROSITE" id="PS50005">
    <property type="entry name" value="TPR"/>
    <property type="match status" value="1"/>
</dbReference>
<name>A0A9D4HMT2_DREPO</name>
<dbReference type="InterPro" id="IPR011990">
    <property type="entry name" value="TPR-like_helical_dom_sf"/>
</dbReference>
<dbReference type="GO" id="GO:0016779">
    <property type="term" value="F:nucleotidyltransferase activity"/>
    <property type="evidence" value="ECO:0007669"/>
    <property type="project" value="UniProtKB-KW"/>
</dbReference>
<protein>
    <recommendedName>
        <fullName evidence="8">Mab-21-like HhH/H2TH-like domain-containing protein</fullName>
    </recommendedName>
</protein>
<dbReference type="GO" id="GO:0046872">
    <property type="term" value="F:metal ion binding"/>
    <property type="evidence" value="ECO:0007669"/>
    <property type="project" value="UniProtKB-KW"/>
</dbReference>
<evidence type="ECO:0000259" key="8">
    <source>
        <dbReference type="Pfam" id="PF20266"/>
    </source>
</evidence>
<evidence type="ECO:0000313" key="10">
    <source>
        <dbReference type="Proteomes" id="UP000828390"/>
    </source>
</evidence>
<keyword evidence="6" id="KW-0460">Magnesium</keyword>
<keyword evidence="10" id="KW-1185">Reference proteome</keyword>
<dbReference type="InterPro" id="IPR019734">
    <property type="entry name" value="TPR_rpt"/>
</dbReference>
<evidence type="ECO:0000256" key="3">
    <source>
        <dbReference type="ARBA" id="ARBA00022679"/>
    </source>
</evidence>
<evidence type="ECO:0000256" key="7">
    <source>
        <dbReference type="PROSITE-ProRule" id="PRU00339"/>
    </source>
</evidence>
<dbReference type="Pfam" id="PF20266">
    <property type="entry name" value="Mab-21_C"/>
    <property type="match status" value="1"/>
</dbReference>
<organism evidence="9 10">
    <name type="scientific">Dreissena polymorpha</name>
    <name type="common">Zebra mussel</name>
    <name type="synonym">Mytilus polymorpha</name>
    <dbReference type="NCBI Taxonomy" id="45954"/>
    <lineage>
        <taxon>Eukaryota</taxon>
        <taxon>Metazoa</taxon>
        <taxon>Spiralia</taxon>
        <taxon>Lophotrochozoa</taxon>
        <taxon>Mollusca</taxon>
        <taxon>Bivalvia</taxon>
        <taxon>Autobranchia</taxon>
        <taxon>Heteroconchia</taxon>
        <taxon>Euheterodonta</taxon>
        <taxon>Imparidentia</taxon>
        <taxon>Neoheterodontei</taxon>
        <taxon>Myida</taxon>
        <taxon>Dreissenoidea</taxon>
        <taxon>Dreissenidae</taxon>
        <taxon>Dreissena</taxon>
    </lineage>
</organism>
<evidence type="ECO:0000256" key="2">
    <source>
        <dbReference type="ARBA" id="ARBA00008307"/>
    </source>
</evidence>
<dbReference type="EMBL" id="JAIWYP010000012">
    <property type="protein sequence ID" value="KAH3726312.1"/>
    <property type="molecule type" value="Genomic_DNA"/>
</dbReference>
<keyword evidence="7" id="KW-0802">TPR repeat</keyword>
<feature type="repeat" description="TPR" evidence="7">
    <location>
        <begin position="690"/>
        <end position="723"/>
    </location>
</feature>
<comment type="similarity">
    <text evidence="2">Belongs to the mab-21 family.</text>
</comment>
<evidence type="ECO:0000256" key="5">
    <source>
        <dbReference type="ARBA" id="ARBA00022723"/>
    </source>
</evidence>
<sequence length="743" mass="85381">MLIMTENAEEARSRHLSTVLEDIGVSKGVILLRRNTHITVELLLTAQVRLDGNDNDLFIFGSQSEGTTTIGMRSDTDVMFHKKMFRGVQDESDSADEKEYIPFRVLRNEKSSPQCCRLNLLSPAAPGDWGNNKMLGGDTSDFVSIHDGQTFLKTTFQLRELRLGDETRTRHGPAITIDDNTDYVKAFGTKLMKECKFVFDRFRPGNWPKASTMELAKQCLAFFVPQGPADRENRMIFDVKSKVVKFDVRVGIDDIVYSGEEFRFSTPTIERLLMFDLNIVQLKVYVTMKMMRKELFKKVVGDRLSTFHFKTALLWTVETYPTELWRENNLVKCIIYCLITLKRWLERRYCPHYTIRDVNLFSGKLKYAEFPKLIVMLTELIDTRLECLNDLAMDNLGLRLKERMGNSGTSLAKIPTRSENHTWIVEYLLGNYMYKLLSIPLNVCNLLKFNLSSHEIINRSTAVWEEIRRHLSWSLSKETDLVTHMANVFAASVMASSCLENGLPISSEITEQFENSLKVDLLSARLKYASLLLNIGQVDRAANILFDIEASLPSEVYEFSMHLPAFRTPGPELVKTITEESISAAVQAHVASCVIYTPLEVNCGPTHLAYEMYRTITEDDKRDRLNKERWMDCAVTDSIPYLYYLQYLVYKQLGSIDKAKTAISKLRNKISDDGENMCCKENPVMNRHLETSLNLLGNCYELEGNLERAWDCYSRSVALCPMNNAARWHMLVMLMNFYHFLSK</sequence>
<dbReference type="SUPFAM" id="SSF48452">
    <property type="entry name" value="TPR-like"/>
    <property type="match status" value="1"/>
</dbReference>
<gene>
    <name evidence="9" type="ORF">DPMN_052172</name>
</gene>
<proteinExistence type="inferred from homology"/>
<keyword evidence="3" id="KW-0808">Transferase</keyword>
<evidence type="ECO:0000256" key="6">
    <source>
        <dbReference type="ARBA" id="ARBA00022842"/>
    </source>
</evidence>
<accession>A0A9D4HMT2</accession>
<comment type="cofactor">
    <cofactor evidence="1">
        <name>Mg(2+)</name>
        <dbReference type="ChEBI" id="CHEBI:18420"/>
    </cofactor>
</comment>
<comment type="caution">
    <text evidence="9">The sequence shown here is derived from an EMBL/GenBank/DDBJ whole genome shotgun (WGS) entry which is preliminary data.</text>
</comment>
<dbReference type="InterPro" id="IPR046906">
    <property type="entry name" value="Mab-21_HhH/H2TH-like"/>
</dbReference>
<keyword evidence="4" id="KW-0548">Nucleotidyltransferase</keyword>
<feature type="domain" description="Mab-21-like HhH/H2TH-like" evidence="8">
    <location>
        <begin position="287"/>
        <end position="363"/>
    </location>
</feature>
<dbReference type="PANTHER" id="PTHR10656">
    <property type="entry name" value="CELL FATE DETERMINING PROTEIN MAB21-RELATED"/>
    <property type="match status" value="1"/>
</dbReference>
<dbReference type="Proteomes" id="UP000828390">
    <property type="component" value="Unassembled WGS sequence"/>
</dbReference>
<evidence type="ECO:0000313" key="9">
    <source>
        <dbReference type="EMBL" id="KAH3726312.1"/>
    </source>
</evidence>
<reference evidence="9" key="1">
    <citation type="journal article" date="2019" name="bioRxiv">
        <title>The Genome of the Zebra Mussel, Dreissena polymorpha: A Resource for Invasive Species Research.</title>
        <authorList>
            <person name="McCartney M.A."/>
            <person name="Auch B."/>
            <person name="Kono T."/>
            <person name="Mallez S."/>
            <person name="Zhang Y."/>
            <person name="Obille A."/>
            <person name="Becker A."/>
            <person name="Abrahante J.E."/>
            <person name="Garbe J."/>
            <person name="Badalamenti J.P."/>
            <person name="Herman A."/>
            <person name="Mangelson H."/>
            <person name="Liachko I."/>
            <person name="Sullivan S."/>
            <person name="Sone E.D."/>
            <person name="Koren S."/>
            <person name="Silverstein K.A.T."/>
            <person name="Beckman K.B."/>
            <person name="Gohl D.M."/>
        </authorList>
    </citation>
    <scope>NUCLEOTIDE SEQUENCE</scope>
    <source>
        <strain evidence="9">Duluth1</strain>
        <tissue evidence="9">Whole animal</tissue>
    </source>
</reference>
<keyword evidence="5" id="KW-0479">Metal-binding</keyword>
<dbReference type="Gene3D" id="1.25.40.10">
    <property type="entry name" value="Tetratricopeptide repeat domain"/>
    <property type="match status" value="1"/>
</dbReference>
<evidence type="ECO:0000256" key="1">
    <source>
        <dbReference type="ARBA" id="ARBA00001946"/>
    </source>
</evidence>
<dbReference type="PANTHER" id="PTHR10656:SF42">
    <property type="entry name" value="CYCLIC GMP-AMP SYNTHASE-LIKE PROTEIN-RELATED"/>
    <property type="match status" value="1"/>
</dbReference>
<dbReference type="Gene3D" id="1.10.1410.40">
    <property type="match status" value="1"/>
</dbReference>
<dbReference type="SMART" id="SM00028">
    <property type="entry name" value="TPR"/>
    <property type="match status" value="2"/>
</dbReference>
<dbReference type="AlphaFoldDB" id="A0A9D4HMT2"/>